<proteinExistence type="predicted"/>
<evidence type="ECO:0000313" key="1">
    <source>
        <dbReference type="EMBL" id="MFC5466565.1"/>
    </source>
</evidence>
<gene>
    <name evidence="1" type="ORF">ACFPM4_17720</name>
</gene>
<reference evidence="2" key="1">
    <citation type="journal article" date="2019" name="Int. J. Syst. Evol. Microbiol.">
        <title>The Global Catalogue of Microorganisms (GCM) 10K type strain sequencing project: providing services to taxonomists for standard genome sequencing and annotation.</title>
        <authorList>
            <consortium name="The Broad Institute Genomics Platform"/>
            <consortium name="The Broad Institute Genome Sequencing Center for Infectious Disease"/>
            <person name="Wu L."/>
            <person name="Ma J."/>
        </authorList>
    </citation>
    <scope>NUCLEOTIDE SEQUENCE [LARGE SCALE GENOMIC DNA]</scope>
    <source>
        <strain evidence="2">CGMCC 1.12237</strain>
    </source>
</reference>
<dbReference type="RefSeq" id="WP_144925861.1">
    <property type="nucleotide sequence ID" value="NZ_JBHSMC010000027.1"/>
</dbReference>
<comment type="caution">
    <text evidence="1">The sequence shown here is derived from an EMBL/GenBank/DDBJ whole genome shotgun (WGS) entry which is preliminary data.</text>
</comment>
<dbReference type="EMBL" id="JBHSMC010000027">
    <property type="protein sequence ID" value="MFC5466565.1"/>
    <property type="molecule type" value="Genomic_DNA"/>
</dbReference>
<organism evidence="1 2">
    <name type="scientific">Lederbergia graminis</name>
    <dbReference type="NCBI Taxonomy" id="735518"/>
    <lineage>
        <taxon>Bacteria</taxon>
        <taxon>Bacillati</taxon>
        <taxon>Bacillota</taxon>
        <taxon>Bacilli</taxon>
        <taxon>Bacillales</taxon>
        <taxon>Bacillaceae</taxon>
        <taxon>Lederbergia</taxon>
    </lineage>
</organism>
<protein>
    <submittedName>
        <fullName evidence="1">Uncharacterized protein</fullName>
    </submittedName>
</protein>
<accession>A0ABW0LL00</accession>
<keyword evidence="2" id="KW-1185">Reference proteome</keyword>
<name>A0ABW0LL00_9BACI</name>
<evidence type="ECO:0000313" key="2">
    <source>
        <dbReference type="Proteomes" id="UP001596147"/>
    </source>
</evidence>
<dbReference type="Proteomes" id="UP001596147">
    <property type="component" value="Unassembled WGS sequence"/>
</dbReference>
<sequence length="65" mass="7271">MKTVPGYVQSRWAAPTGIKIGDIENAPMSDLINEFITGDIKIEDYASEINRIANDRYQEALDALK</sequence>